<dbReference type="AlphaFoldDB" id="A0A1M5TSP7"/>
<organism evidence="2 3">
    <name type="scientific">Bradyrhizobium erythrophlei</name>
    <dbReference type="NCBI Taxonomy" id="1437360"/>
    <lineage>
        <taxon>Bacteria</taxon>
        <taxon>Pseudomonadati</taxon>
        <taxon>Pseudomonadota</taxon>
        <taxon>Alphaproteobacteria</taxon>
        <taxon>Hyphomicrobiales</taxon>
        <taxon>Nitrobacteraceae</taxon>
        <taxon>Bradyrhizobium</taxon>
    </lineage>
</organism>
<protein>
    <submittedName>
        <fullName evidence="2">Uncharacterized protein</fullName>
    </submittedName>
</protein>
<reference evidence="2 3" key="1">
    <citation type="submission" date="2016-11" db="EMBL/GenBank/DDBJ databases">
        <authorList>
            <person name="Jaros S."/>
            <person name="Januszkiewicz K."/>
            <person name="Wedrychowicz H."/>
        </authorList>
    </citation>
    <scope>NUCLEOTIDE SEQUENCE [LARGE SCALE GENOMIC DNA]</scope>
    <source>
        <strain evidence="2 3">GAS138</strain>
    </source>
</reference>
<dbReference type="OrthoDB" id="8457022at2"/>
<evidence type="ECO:0000313" key="2">
    <source>
        <dbReference type="EMBL" id="SHH53807.1"/>
    </source>
</evidence>
<dbReference type="EMBL" id="LT670817">
    <property type="protein sequence ID" value="SHH53807.1"/>
    <property type="molecule type" value="Genomic_DNA"/>
</dbReference>
<dbReference type="Proteomes" id="UP000189796">
    <property type="component" value="Chromosome I"/>
</dbReference>
<keyword evidence="1" id="KW-0732">Signal</keyword>
<evidence type="ECO:0000313" key="3">
    <source>
        <dbReference type="Proteomes" id="UP000189796"/>
    </source>
</evidence>
<dbReference type="InterPro" id="IPR058110">
    <property type="entry name" value="GCG_CRPN_dom"/>
</dbReference>
<name>A0A1M5TSP7_9BRAD</name>
<feature type="signal peptide" evidence="1">
    <location>
        <begin position="1"/>
        <end position="22"/>
    </location>
</feature>
<sequence>MKLLVASAFAVGLGLMAASAQAMPVYPVDKSAPNEIIRVAQGCGPGFHRGPAGACRPLFSCPPGWHPGPYGKKCFRN</sequence>
<evidence type="ECO:0000256" key="1">
    <source>
        <dbReference type="SAM" id="SignalP"/>
    </source>
</evidence>
<proteinExistence type="predicted"/>
<dbReference type="RefSeq" id="WP_079603821.1">
    <property type="nucleotide sequence ID" value="NZ_LT670817.1"/>
</dbReference>
<feature type="chain" id="PRO_5013019719" evidence="1">
    <location>
        <begin position="23"/>
        <end position="77"/>
    </location>
</feature>
<gene>
    <name evidence="2" type="ORF">SAMN05443248_5144</name>
</gene>
<dbReference type="NCBIfam" id="NF047412">
    <property type="entry name" value="sig_GCG_CRPN_rpt"/>
    <property type="match status" value="1"/>
</dbReference>
<accession>A0A1M5TSP7</accession>